<dbReference type="GO" id="GO:0005634">
    <property type="term" value="C:nucleus"/>
    <property type="evidence" value="ECO:0007669"/>
    <property type="project" value="TreeGrafter"/>
</dbReference>
<dbReference type="GO" id="GO:0016579">
    <property type="term" value="P:protein deubiquitination"/>
    <property type="evidence" value="ECO:0007669"/>
    <property type="project" value="InterPro"/>
</dbReference>
<keyword evidence="10" id="KW-1185">Reference proteome</keyword>
<evidence type="ECO:0000256" key="2">
    <source>
        <dbReference type="ARBA" id="ARBA00012759"/>
    </source>
</evidence>
<dbReference type="PROSITE" id="PS50235">
    <property type="entry name" value="USP_3"/>
    <property type="match status" value="1"/>
</dbReference>
<feature type="region of interest" description="Disordered" evidence="7">
    <location>
        <begin position="1219"/>
        <end position="1240"/>
    </location>
</feature>
<reference evidence="9" key="3">
    <citation type="submission" date="2025-09" db="UniProtKB">
        <authorList>
            <consortium name="Ensembl"/>
        </authorList>
    </citation>
    <scope>IDENTIFICATION</scope>
    <source>
        <strain evidence="9">2N</strain>
    </source>
</reference>
<reference evidence="9" key="2">
    <citation type="submission" date="2025-08" db="UniProtKB">
        <authorList>
            <consortium name="Ensembl"/>
        </authorList>
    </citation>
    <scope>IDENTIFICATION</scope>
    <source>
        <strain evidence="9">2N</strain>
    </source>
</reference>
<dbReference type="GO" id="GO:0006508">
    <property type="term" value="P:proteolysis"/>
    <property type="evidence" value="ECO:0007669"/>
    <property type="project" value="UniProtKB-KW"/>
</dbReference>
<dbReference type="Pfam" id="PF00443">
    <property type="entry name" value="UCH"/>
    <property type="match status" value="1"/>
</dbReference>
<dbReference type="HOGENOM" id="CLU_005541_1_0_1"/>
<evidence type="ECO:0000313" key="10">
    <source>
        <dbReference type="Proteomes" id="UP000005447"/>
    </source>
</evidence>
<protein>
    <recommendedName>
        <fullName evidence="2">ubiquitinyl hydrolase 1</fullName>
        <ecNumber evidence="2">3.4.19.12</ecNumber>
    </recommendedName>
</protein>
<comment type="catalytic activity">
    <reaction evidence="1">
        <text>Thiol-dependent hydrolysis of ester, thioester, amide, peptide and isopeptide bonds formed by the C-terminal Gly of ubiquitin (a 76-residue protein attached to proteins as an intracellular targeting signal).</text>
        <dbReference type="EC" id="3.4.19.12"/>
    </reaction>
</comment>
<dbReference type="eggNOG" id="KOG1865">
    <property type="taxonomic scope" value="Eukaryota"/>
</dbReference>
<proteinExistence type="predicted"/>
<name>H0W0X0_CAVPO</name>
<evidence type="ECO:0000259" key="8">
    <source>
        <dbReference type="PROSITE" id="PS50235"/>
    </source>
</evidence>
<feature type="domain" description="USP" evidence="8">
    <location>
        <begin position="111"/>
        <end position="412"/>
    </location>
</feature>
<dbReference type="CDD" id="cd02661">
    <property type="entry name" value="Peptidase_C19E"/>
    <property type="match status" value="1"/>
</dbReference>
<dbReference type="VEuPathDB" id="HostDB:ENSCPOG00000023771"/>
<dbReference type="STRING" id="10141.ENSCPOP00000016608"/>
<sequence>MTFVDRADSSDSSDHWNQRGHSAAASTADLGAGSADQSAESSSLSDVSIHTLSLGPVLGAVYSESTVAGKSELSPPKDQGSYCDGIPPPQKILFPPEKICLKWQQSHRVGAGLQNLGNTCFVNAALQCLTYTPPLANYMLSREHTKTCHAGGFCVMCIMQAHIIQALSHPGDAIKPIAVISELQGIASHFRFGNQEDAHEFLQYTLDAMQEACLQGSYELDRHTQATTLIYQIFGGYLRSRVKCLNCRGVSDTFDLYLDVTLEIQDVRSVNEALAQFVKPEQLEGENCYKCSKCNSMVPASKSLSIHRPSNVLTLSLKRFSNCTGSKIAKIVKYPEHLNIRAYMSQPSGEAMQYSLYAVLVHTGSKCCVGHYFSYVKASNGLWYQMNDFMVSPSDISSVLSQQAYILFYIRTYDVKHGGEVTAHFPCHPCQFSSHPDTHQCTSTKEQAAPGFNGPQLPSHMTRNLPYWNRIRAPIDTSSSSTWSPGGNPKVNRPRPVQASTSVPNREYNCSHIQLVSQALPALATISPNHAFSLGWEHPKGCWSVQGLTYIQFLKTSQCTDIALSCGCFMWNLQMNQSCRTQCISGQIPEHLQVHPVIIQHEHCIQSCHRHHWAVSHFGKASATSHCDHFSFYTILYFLGRVMSTEINGNNSITWGFTPIDVRTCQGIATSMALEFVCIHLSEAMHALWPSTCALICSLKSPLLHSGLLPCPQGCRSDLLSGDYLTSELPRERREAGNVPGMEQSLFGDLTAELEAVSVSAGSHDEVDPIASLCEMFKKLLLTPEISLKSMRDVMSETSSAITDVSLPFVKKLCNKNQTSTGADPLYEPCDAGKVTQDCSKVNGLPESLQHSGLAGTVEQLSPAPFTQSEGRCEPGPLVSLRGDQCGDTGAETQNIGECANALPSTQPQSTPGTHPEGDPAHSHAKGCSEVQVVQKVPDHRTQKISSRTRCDHEGYHYRHDCSSTGEDVKKSRDRSQSRRKWLCYARKHNKLECHAVQHCSANQDPLCCGDRVSPGKPCVLSRYSSHHSQTWSGAQQDWSPDCSSGREHRRLPEKSYPKKMWWDQCRYLNRYTPYEARERSVKRSHKDSSQARKGQELPALLCEWTGFHSPHTGASPPCPLHPECYPQEKAAFGADHSGCSLSHRIRGRETMRSRKRRYQSAESICNGGSTPKKARRSLPRDLEEPNKSKAKHHEWEHRCLLDTDLPVVQSDTQPCRYQKKRHSENFGTEPGLHSPKTTSCETVDDVWRPQGSSLLADGLPVEGFGIFQMEKKPLKLDSRTDWCQYGQVWIRRLCAPGFALLFWDTGHLGSLCVSFSSSLCSDCSRAAPPPL</sequence>
<evidence type="ECO:0000313" key="9">
    <source>
        <dbReference type="Ensembl" id="ENSCPOP00000016608.2"/>
    </source>
</evidence>
<feature type="region of interest" description="Disordered" evidence="7">
    <location>
        <begin position="1"/>
        <end position="41"/>
    </location>
</feature>
<dbReference type="InParanoid" id="H0W0X0"/>
<dbReference type="Gene3D" id="3.90.70.10">
    <property type="entry name" value="Cysteine proteinases"/>
    <property type="match status" value="1"/>
</dbReference>
<dbReference type="EMBL" id="AAKN02045314">
    <property type="status" value="NOT_ANNOTATED_CDS"/>
    <property type="molecule type" value="Genomic_DNA"/>
</dbReference>
<keyword evidence="5" id="KW-0378">Hydrolase</keyword>
<accession>H0W0X0</accession>
<feature type="region of interest" description="Disordered" evidence="7">
    <location>
        <begin position="1148"/>
        <end position="1190"/>
    </location>
</feature>
<organism evidence="9 10">
    <name type="scientific">Cavia porcellus</name>
    <name type="common">Guinea pig</name>
    <dbReference type="NCBI Taxonomy" id="10141"/>
    <lineage>
        <taxon>Eukaryota</taxon>
        <taxon>Metazoa</taxon>
        <taxon>Chordata</taxon>
        <taxon>Craniata</taxon>
        <taxon>Vertebrata</taxon>
        <taxon>Euteleostomi</taxon>
        <taxon>Mammalia</taxon>
        <taxon>Eutheria</taxon>
        <taxon>Euarchontoglires</taxon>
        <taxon>Glires</taxon>
        <taxon>Rodentia</taxon>
        <taxon>Hystricomorpha</taxon>
        <taxon>Caviidae</taxon>
        <taxon>Cavia</taxon>
    </lineage>
</organism>
<dbReference type="InterPro" id="IPR001394">
    <property type="entry name" value="Peptidase_C19_UCH"/>
</dbReference>
<evidence type="ECO:0000256" key="1">
    <source>
        <dbReference type="ARBA" id="ARBA00000707"/>
    </source>
</evidence>
<keyword evidence="4" id="KW-0833">Ubl conjugation pathway</keyword>
<dbReference type="InterPro" id="IPR028889">
    <property type="entry name" value="USP"/>
</dbReference>
<evidence type="ECO:0000256" key="4">
    <source>
        <dbReference type="ARBA" id="ARBA00022786"/>
    </source>
</evidence>
<dbReference type="SUPFAM" id="SSF54001">
    <property type="entry name" value="Cysteine proteinases"/>
    <property type="match status" value="1"/>
</dbReference>
<dbReference type="FunFam" id="3.90.70.10:FF:000119">
    <property type="entry name" value="Ubiquitin specific peptidase 36"/>
    <property type="match status" value="1"/>
</dbReference>
<dbReference type="Proteomes" id="UP000005447">
    <property type="component" value="Unassembled WGS sequence"/>
</dbReference>
<feature type="compositionally biased region" description="Basic and acidic residues" evidence="7">
    <location>
        <begin position="1179"/>
        <end position="1190"/>
    </location>
</feature>
<dbReference type="Ensembl" id="ENSCPOT00000026498.2">
    <property type="protein sequence ID" value="ENSCPOP00000016608.2"/>
    <property type="gene ID" value="ENSCPOG00000023771.2"/>
</dbReference>
<feature type="compositionally biased region" description="Polar residues" evidence="7">
    <location>
        <begin position="1161"/>
        <end position="1170"/>
    </location>
</feature>
<dbReference type="GO" id="GO:0005829">
    <property type="term" value="C:cytosol"/>
    <property type="evidence" value="ECO:0007669"/>
    <property type="project" value="TreeGrafter"/>
</dbReference>
<feature type="compositionally biased region" description="Basic and acidic residues" evidence="7">
    <location>
        <begin position="1"/>
        <end position="17"/>
    </location>
</feature>
<keyword evidence="3" id="KW-0645">Protease</keyword>
<reference evidence="10" key="1">
    <citation type="journal article" date="2011" name="Nature">
        <title>A high-resolution map of human evolutionary constraint using 29 mammals.</title>
        <authorList>
            <person name="Lindblad-Toh K."/>
            <person name="Garber M."/>
            <person name="Zuk O."/>
            <person name="Lin M.F."/>
            <person name="Parker B.J."/>
            <person name="Washietl S."/>
            <person name="Kheradpour P."/>
            <person name="Ernst J."/>
            <person name="Jordan G."/>
            <person name="Mauceli E."/>
            <person name="Ward L.D."/>
            <person name="Lowe C.B."/>
            <person name="Holloway A.K."/>
            <person name="Clamp M."/>
            <person name="Gnerre S."/>
            <person name="Alfoldi J."/>
            <person name="Beal K."/>
            <person name="Chang J."/>
            <person name="Clawson H."/>
            <person name="Cuff J."/>
            <person name="Di Palma F."/>
            <person name="Fitzgerald S."/>
            <person name="Flicek P."/>
            <person name="Guttman M."/>
            <person name="Hubisz M.J."/>
            <person name="Jaffe D.B."/>
            <person name="Jungreis I."/>
            <person name="Kent W.J."/>
            <person name="Kostka D."/>
            <person name="Lara M."/>
            <person name="Martins A.L."/>
            <person name="Massingham T."/>
            <person name="Moltke I."/>
            <person name="Raney B.J."/>
            <person name="Rasmussen M.D."/>
            <person name="Robinson J."/>
            <person name="Stark A."/>
            <person name="Vilella A.J."/>
            <person name="Wen J."/>
            <person name="Xie X."/>
            <person name="Zody M.C."/>
            <person name="Baldwin J."/>
            <person name="Bloom T."/>
            <person name="Chin C.W."/>
            <person name="Heiman D."/>
            <person name="Nicol R."/>
            <person name="Nusbaum C."/>
            <person name="Young S."/>
            <person name="Wilkinson J."/>
            <person name="Worley K.C."/>
            <person name="Kovar C.L."/>
            <person name="Muzny D.M."/>
            <person name="Gibbs R.A."/>
            <person name="Cree A."/>
            <person name="Dihn H.H."/>
            <person name="Fowler G."/>
            <person name="Jhangiani S."/>
            <person name="Joshi V."/>
            <person name="Lee S."/>
            <person name="Lewis L.R."/>
            <person name="Nazareth L.V."/>
            <person name="Okwuonu G."/>
            <person name="Santibanez J."/>
            <person name="Warren W.C."/>
            <person name="Mardis E.R."/>
            <person name="Weinstock G.M."/>
            <person name="Wilson R.K."/>
            <person name="Delehaunty K."/>
            <person name="Dooling D."/>
            <person name="Fronik C."/>
            <person name="Fulton L."/>
            <person name="Fulton B."/>
            <person name="Graves T."/>
            <person name="Minx P."/>
            <person name="Sodergren E."/>
            <person name="Birney E."/>
            <person name="Margulies E.H."/>
            <person name="Herrero J."/>
            <person name="Green E.D."/>
            <person name="Haussler D."/>
            <person name="Siepel A."/>
            <person name="Goldman N."/>
            <person name="Pollard K.S."/>
            <person name="Pedersen J.S."/>
            <person name="Lander E.S."/>
            <person name="Kellis M."/>
        </authorList>
    </citation>
    <scope>NUCLEOTIDE SEQUENCE [LARGE SCALE GENOMIC DNA]</scope>
    <source>
        <strain evidence="10">2N</strain>
    </source>
</reference>
<dbReference type="GeneTree" id="ENSGT00940000154596"/>
<dbReference type="PROSITE" id="PS00972">
    <property type="entry name" value="USP_1"/>
    <property type="match status" value="1"/>
</dbReference>
<evidence type="ECO:0000256" key="5">
    <source>
        <dbReference type="ARBA" id="ARBA00022801"/>
    </source>
</evidence>
<feature type="compositionally biased region" description="Polar residues" evidence="7">
    <location>
        <begin position="903"/>
        <end position="913"/>
    </location>
</feature>
<feature type="region of interest" description="Disordered" evidence="7">
    <location>
        <begin position="478"/>
        <end position="499"/>
    </location>
</feature>
<dbReference type="GO" id="GO:0042981">
    <property type="term" value="P:regulation of apoptotic process"/>
    <property type="evidence" value="ECO:0007669"/>
    <property type="project" value="TreeGrafter"/>
</dbReference>
<dbReference type="Bgee" id="ENSCPOG00000023771">
    <property type="expression patterns" value="Expressed in testis and 4 other cell types or tissues"/>
</dbReference>
<dbReference type="GO" id="GO:0004843">
    <property type="term" value="F:cysteine-type deubiquitinase activity"/>
    <property type="evidence" value="ECO:0007669"/>
    <property type="project" value="UniProtKB-EC"/>
</dbReference>
<dbReference type="PANTHER" id="PTHR24006">
    <property type="entry name" value="UBIQUITIN CARBOXYL-TERMINAL HYDROLASE"/>
    <property type="match status" value="1"/>
</dbReference>
<dbReference type="EC" id="3.4.19.12" evidence="2"/>
<evidence type="ECO:0000256" key="6">
    <source>
        <dbReference type="ARBA" id="ARBA00022807"/>
    </source>
</evidence>
<dbReference type="InterPro" id="IPR050164">
    <property type="entry name" value="Peptidase_C19"/>
</dbReference>
<keyword evidence="6" id="KW-0788">Thiol protease</keyword>
<dbReference type="PANTHER" id="PTHR24006:SF727">
    <property type="entry name" value="UBIQUITIN CARBOXYL-TERMINAL HYDROLASE 42"/>
    <property type="match status" value="1"/>
</dbReference>
<dbReference type="InterPro" id="IPR018200">
    <property type="entry name" value="USP_CS"/>
</dbReference>
<evidence type="ECO:0000256" key="7">
    <source>
        <dbReference type="SAM" id="MobiDB-lite"/>
    </source>
</evidence>
<feature type="region of interest" description="Disordered" evidence="7">
    <location>
        <begin position="901"/>
        <end position="928"/>
    </location>
</feature>
<dbReference type="InterPro" id="IPR038765">
    <property type="entry name" value="Papain-like_cys_pep_sf"/>
</dbReference>
<dbReference type="PROSITE" id="PS00973">
    <property type="entry name" value="USP_2"/>
    <property type="match status" value="1"/>
</dbReference>
<evidence type="ECO:0000256" key="3">
    <source>
        <dbReference type="ARBA" id="ARBA00022670"/>
    </source>
</evidence>